<keyword evidence="4" id="KW-1185">Reference proteome</keyword>
<gene>
    <name evidence="3" type="ORF">JTE90_015145</name>
</gene>
<protein>
    <submittedName>
        <fullName evidence="3">Uncharacterized protein</fullName>
    </submittedName>
</protein>
<feature type="region of interest" description="Disordered" evidence="2">
    <location>
        <begin position="1"/>
        <end position="23"/>
    </location>
</feature>
<accession>A0AAV6VS70</accession>
<evidence type="ECO:0000313" key="3">
    <source>
        <dbReference type="EMBL" id="KAG8198938.1"/>
    </source>
</evidence>
<organism evidence="3 4">
    <name type="scientific">Oedothorax gibbosus</name>
    <dbReference type="NCBI Taxonomy" id="931172"/>
    <lineage>
        <taxon>Eukaryota</taxon>
        <taxon>Metazoa</taxon>
        <taxon>Ecdysozoa</taxon>
        <taxon>Arthropoda</taxon>
        <taxon>Chelicerata</taxon>
        <taxon>Arachnida</taxon>
        <taxon>Araneae</taxon>
        <taxon>Araneomorphae</taxon>
        <taxon>Entelegynae</taxon>
        <taxon>Araneoidea</taxon>
        <taxon>Linyphiidae</taxon>
        <taxon>Erigoninae</taxon>
        <taxon>Oedothorax</taxon>
    </lineage>
</organism>
<feature type="coiled-coil region" evidence="1">
    <location>
        <begin position="125"/>
        <end position="166"/>
    </location>
</feature>
<keyword evidence="1" id="KW-0175">Coiled coil</keyword>
<name>A0AAV6VS70_9ARAC</name>
<sequence length="215" mass="24743">MNHKVMQKTPTPTPSPEPSETQMKIEPKQLFEVKNTEKSLPFTQSPIFQSKHQMPIHNNCTKPLVNEYISTNPVIDLSSIAKRYLGSVPTQNEGSLPTSSFQPATSSMLQSMDNYGERLKNMHKIRSYENRITKYRKDIKILQLKHKIQQSKIKKLKDIIKDLRRANSVGDDKSEEEDISEDMYEDEIYSAYLEHETAKSEKEDFSIDSDSTLSA</sequence>
<feature type="region of interest" description="Disordered" evidence="2">
    <location>
        <begin position="195"/>
        <end position="215"/>
    </location>
</feature>
<comment type="caution">
    <text evidence="3">The sequence shown here is derived from an EMBL/GenBank/DDBJ whole genome shotgun (WGS) entry which is preliminary data.</text>
</comment>
<dbReference type="AlphaFoldDB" id="A0AAV6VS70"/>
<dbReference type="EMBL" id="JAFNEN010000034">
    <property type="protein sequence ID" value="KAG8198938.1"/>
    <property type="molecule type" value="Genomic_DNA"/>
</dbReference>
<reference evidence="3 4" key="1">
    <citation type="journal article" date="2022" name="Nat. Ecol. Evol.">
        <title>A masculinizing supergene underlies an exaggerated male reproductive morph in a spider.</title>
        <authorList>
            <person name="Hendrickx F."/>
            <person name="De Corte Z."/>
            <person name="Sonet G."/>
            <person name="Van Belleghem S.M."/>
            <person name="Kostlbacher S."/>
            <person name="Vangestel C."/>
        </authorList>
    </citation>
    <scope>NUCLEOTIDE SEQUENCE [LARGE SCALE GENOMIC DNA]</scope>
    <source>
        <strain evidence="3">W744_W776</strain>
    </source>
</reference>
<evidence type="ECO:0000256" key="2">
    <source>
        <dbReference type="SAM" id="MobiDB-lite"/>
    </source>
</evidence>
<evidence type="ECO:0000313" key="4">
    <source>
        <dbReference type="Proteomes" id="UP000827092"/>
    </source>
</evidence>
<proteinExistence type="predicted"/>
<evidence type="ECO:0000256" key="1">
    <source>
        <dbReference type="SAM" id="Coils"/>
    </source>
</evidence>
<feature type="compositionally biased region" description="Basic and acidic residues" evidence="2">
    <location>
        <begin position="195"/>
        <end position="205"/>
    </location>
</feature>
<dbReference type="Proteomes" id="UP000827092">
    <property type="component" value="Unassembled WGS sequence"/>
</dbReference>